<evidence type="ECO:0008006" key="4">
    <source>
        <dbReference type="Google" id="ProtNLM"/>
    </source>
</evidence>
<evidence type="ECO:0000256" key="1">
    <source>
        <dbReference type="SAM" id="MobiDB-lite"/>
    </source>
</evidence>
<evidence type="ECO:0000313" key="3">
    <source>
        <dbReference type="Proteomes" id="UP001235303"/>
    </source>
</evidence>
<protein>
    <recommendedName>
        <fullName evidence="4">Secreted protein</fullName>
    </recommendedName>
</protein>
<comment type="caution">
    <text evidence="2">The sequence shown here is derived from an EMBL/GenBank/DDBJ whole genome shotgun (WGS) entry which is preliminary data.</text>
</comment>
<feature type="region of interest" description="Disordered" evidence="1">
    <location>
        <begin position="44"/>
        <end position="82"/>
    </location>
</feature>
<reference evidence="2 3" key="1">
    <citation type="submission" date="2023-01" db="EMBL/GenBank/DDBJ databases">
        <title>Novel diversity within Roseofilum (Cyanobacteria; Desertifilaceae) from marine benthic mats with descriptions of four novel species.</title>
        <authorList>
            <person name="Wang Y."/>
            <person name="Berthold D.E."/>
            <person name="Hu J."/>
            <person name="Lefler F.W."/>
            <person name="Laughinghouse H.D. IV."/>
        </authorList>
    </citation>
    <scope>NUCLEOTIDE SEQUENCE [LARGE SCALE GENOMIC DNA]</scope>
    <source>
        <strain evidence="2 3">BLCC-M154</strain>
    </source>
</reference>
<accession>A0ABT7AXY7</accession>
<dbReference type="Proteomes" id="UP001235303">
    <property type="component" value="Unassembled WGS sequence"/>
</dbReference>
<gene>
    <name evidence="2" type="ORF">PMG71_16005</name>
</gene>
<evidence type="ECO:0000313" key="2">
    <source>
        <dbReference type="EMBL" id="MDJ1170933.1"/>
    </source>
</evidence>
<organism evidence="2 3">
    <name type="scientific">Roseofilum acuticapitatum BLCC-M154</name>
    <dbReference type="NCBI Taxonomy" id="3022444"/>
    <lineage>
        <taxon>Bacteria</taxon>
        <taxon>Bacillati</taxon>
        <taxon>Cyanobacteriota</taxon>
        <taxon>Cyanophyceae</taxon>
        <taxon>Desertifilales</taxon>
        <taxon>Desertifilaceae</taxon>
        <taxon>Roseofilum</taxon>
        <taxon>Roseofilum acuticapitatum</taxon>
    </lineage>
</organism>
<name>A0ABT7AXY7_9CYAN</name>
<dbReference type="RefSeq" id="WP_283754687.1">
    <property type="nucleotide sequence ID" value="NZ_JAQOSP010000104.1"/>
</dbReference>
<keyword evidence="3" id="KW-1185">Reference proteome</keyword>
<proteinExistence type="predicted"/>
<sequence>MRTNNSIKINRFLFLSLVIGSIGWVNLQTSASVASQSSLSGTYAEDHRGSGRCENGCPSSQSFDNTEVARRGSGRIDSSQST</sequence>
<dbReference type="EMBL" id="JAQOSP010000104">
    <property type="protein sequence ID" value="MDJ1170933.1"/>
    <property type="molecule type" value="Genomic_DNA"/>
</dbReference>